<dbReference type="PROSITE" id="PS51078">
    <property type="entry name" value="ICLR_ED"/>
    <property type="match status" value="1"/>
</dbReference>
<keyword evidence="3" id="KW-0804">Transcription</keyword>
<evidence type="ECO:0000313" key="7">
    <source>
        <dbReference type="Proteomes" id="UP000824250"/>
    </source>
</evidence>
<dbReference type="InterPro" id="IPR014757">
    <property type="entry name" value="Tscrpt_reg_IclR_C"/>
</dbReference>
<comment type="caution">
    <text evidence="6">The sequence shown here is derived from an EMBL/GenBank/DDBJ whole genome shotgun (WGS) entry which is preliminary data.</text>
</comment>
<dbReference type="PANTHER" id="PTHR30136">
    <property type="entry name" value="HELIX-TURN-HELIX TRANSCRIPTIONAL REGULATOR, ICLR FAMILY"/>
    <property type="match status" value="1"/>
</dbReference>
<sequence>MIQSLLRSMELLEVLREKNTSFSIAELAEAMALPPSTVHRILQTFCEKKYIIRDERTHTYRLGPALIPLGKAAARGIRLQDAAHPALEALSRESKEDSYLVIPVGNKGLVIEKVDGPSHLKVVEEFGYEMYLHCGAIRKVLLAYQTPAFIDQYFKTIIVNDQAFPHVRPEELKAELKKIRRDGYAITHGEYVNDAIGIGAPVFNSDGDLAASIGIIAPEIRVENDDYLSFLRELVRRHAAELSSDMGYEARRVI</sequence>
<dbReference type="AlphaFoldDB" id="A0A9D1A535"/>
<dbReference type="Gene3D" id="1.10.10.10">
    <property type="entry name" value="Winged helix-like DNA-binding domain superfamily/Winged helix DNA-binding domain"/>
    <property type="match status" value="1"/>
</dbReference>
<dbReference type="SUPFAM" id="SSF46785">
    <property type="entry name" value="Winged helix' DNA-binding domain"/>
    <property type="match status" value="1"/>
</dbReference>
<keyword evidence="1" id="KW-0805">Transcription regulation</keyword>
<dbReference type="GO" id="GO:0003677">
    <property type="term" value="F:DNA binding"/>
    <property type="evidence" value="ECO:0007669"/>
    <property type="project" value="UniProtKB-KW"/>
</dbReference>
<evidence type="ECO:0000313" key="6">
    <source>
        <dbReference type="EMBL" id="HIR05660.1"/>
    </source>
</evidence>
<evidence type="ECO:0000256" key="1">
    <source>
        <dbReference type="ARBA" id="ARBA00023015"/>
    </source>
</evidence>
<dbReference type="InterPro" id="IPR050707">
    <property type="entry name" value="HTH_MetabolicPath_Reg"/>
</dbReference>
<proteinExistence type="predicted"/>
<dbReference type="Pfam" id="PF09339">
    <property type="entry name" value="HTH_IclR"/>
    <property type="match status" value="1"/>
</dbReference>
<dbReference type="InterPro" id="IPR029016">
    <property type="entry name" value="GAF-like_dom_sf"/>
</dbReference>
<dbReference type="Pfam" id="PF01614">
    <property type="entry name" value="IclR_C"/>
    <property type="match status" value="1"/>
</dbReference>
<name>A0A9D1A535_9FIRM</name>
<evidence type="ECO:0000259" key="5">
    <source>
        <dbReference type="PROSITE" id="PS51078"/>
    </source>
</evidence>
<dbReference type="InterPro" id="IPR036388">
    <property type="entry name" value="WH-like_DNA-bd_sf"/>
</dbReference>
<dbReference type="Gene3D" id="3.30.450.40">
    <property type="match status" value="1"/>
</dbReference>
<dbReference type="GO" id="GO:0003700">
    <property type="term" value="F:DNA-binding transcription factor activity"/>
    <property type="evidence" value="ECO:0007669"/>
    <property type="project" value="TreeGrafter"/>
</dbReference>
<dbReference type="InterPro" id="IPR036390">
    <property type="entry name" value="WH_DNA-bd_sf"/>
</dbReference>
<evidence type="ECO:0000256" key="3">
    <source>
        <dbReference type="ARBA" id="ARBA00023163"/>
    </source>
</evidence>
<feature type="domain" description="HTH iclR-type" evidence="4">
    <location>
        <begin position="2"/>
        <end position="64"/>
    </location>
</feature>
<dbReference type="PANTHER" id="PTHR30136:SF7">
    <property type="entry name" value="HTH-TYPE TRANSCRIPTIONAL REGULATOR KDGR-RELATED"/>
    <property type="match status" value="1"/>
</dbReference>
<dbReference type="GO" id="GO:0045892">
    <property type="term" value="P:negative regulation of DNA-templated transcription"/>
    <property type="evidence" value="ECO:0007669"/>
    <property type="project" value="TreeGrafter"/>
</dbReference>
<keyword evidence="2" id="KW-0238">DNA-binding</keyword>
<evidence type="ECO:0000259" key="4">
    <source>
        <dbReference type="PROSITE" id="PS51077"/>
    </source>
</evidence>
<protein>
    <submittedName>
        <fullName evidence="6">IclR family transcriptional regulator</fullName>
    </submittedName>
</protein>
<evidence type="ECO:0000256" key="2">
    <source>
        <dbReference type="ARBA" id="ARBA00023125"/>
    </source>
</evidence>
<dbReference type="SMART" id="SM00346">
    <property type="entry name" value="HTH_ICLR"/>
    <property type="match status" value="1"/>
</dbReference>
<reference evidence="6" key="1">
    <citation type="submission" date="2020-10" db="EMBL/GenBank/DDBJ databases">
        <authorList>
            <person name="Gilroy R."/>
        </authorList>
    </citation>
    <scope>NUCLEOTIDE SEQUENCE</scope>
    <source>
        <strain evidence="6">CHK180-2868</strain>
    </source>
</reference>
<dbReference type="PROSITE" id="PS51077">
    <property type="entry name" value="HTH_ICLR"/>
    <property type="match status" value="1"/>
</dbReference>
<dbReference type="EMBL" id="DVGC01000036">
    <property type="protein sequence ID" value="HIR05660.1"/>
    <property type="molecule type" value="Genomic_DNA"/>
</dbReference>
<dbReference type="Proteomes" id="UP000824250">
    <property type="component" value="Unassembled WGS sequence"/>
</dbReference>
<organism evidence="6 7">
    <name type="scientific">Candidatus Copromonas faecavium</name>
    <name type="common">nom. illeg.</name>
    <dbReference type="NCBI Taxonomy" id="2840740"/>
    <lineage>
        <taxon>Bacteria</taxon>
        <taxon>Bacillati</taxon>
        <taxon>Bacillota</taxon>
        <taxon>Clostridia</taxon>
        <taxon>Lachnospirales</taxon>
        <taxon>Lachnospiraceae</taxon>
        <taxon>Candidatus Copromonas (nom. illeg.)</taxon>
    </lineage>
</organism>
<dbReference type="InterPro" id="IPR005471">
    <property type="entry name" value="Tscrpt_reg_IclR_N"/>
</dbReference>
<reference evidence="6" key="2">
    <citation type="journal article" date="2021" name="PeerJ">
        <title>Extensive microbial diversity within the chicken gut microbiome revealed by metagenomics and culture.</title>
        <authorList>
            <person name="Gilroy R."/>
            <person name="Ravi A."/>
            <person name="Getino M."/>
            <person name="Pursley I."/>
            <person name="Horton D.L."/>
            <person name="Alikhan N.F."/>
            <person name="Baker D."/>
            <person name="Gharbi K."/>
            <person name="Hall N."/>
            <person name="Watson M."/>
            <person name="Adriaenssens E.M."/>
            <person name="Foster-Nyarko E."/>
            <person name="Jarju S."/>
            <person name="Secka A."/>
            <person name="Antonio M."/>
            <person name="Oren A."/>
            <person name="Chaudhuri R.R."/>
            <person name="La Ragione R."/>
            <person name="Hildebrand F."/>
            <person name="Pallen M.J."/>
        </authorList>
    </citation>
    <scope>NUCLEOTIDE SEQUENCE</scope>
    <source>
        <strain evidence="6">CHK180-2868</strain>
    </source>
</reference>
<accession>A0A9D1A535</accession>
<dbReference type="SUPFAM" id="SSF55781">
    <property type="entry name" value="GAF domain-like"/>
    <property type="match status" value="1"/>
</dbReference>
<feature type="domain" description="IclR-ED" evidence="5">
    <location>
        <begin position="65"/>
        <end position="248"/>
    </location>
</feature>
<gene>
    <name evidence="6" type="ORF">IAB28_06805</name>
</gene>